<keyword evidence="4" id="KW-1185">Reference proteome</keyword>
<dbReference type="PROSITE" id="PS51898">
    <property type="entry name" value="TYR_RECOMBINASE"/>
    <property type="match status" value="1"/>
</dbReference>
<dbReference type="SUPFAM" id="SSF56349">
    <property type="entry name" value="DNA breaking-rejoining enzymes"/>
    <property type="match status" value="1"/>
</dbReference>
<organism evidence="3 4">
    <name type="scientific">Pelagibacterium luteolum</name>
    <dbReference type="NCBI Taxonomy" id="440168"/>
    <lineage>
        <taxon>Bacteria</taxon>
        <taxon>Pseudomonadati</taxon>
        <taxon>Pseudomonadota</taxon>
        <taxon>Alphaproteobacteria</taxon>
        <taxon>Hyphomicrobiales</taxon>
        <taxon>Devosiaceae</taxon>
        <taxon>Pelagibacterium</taxon>
    </lineage>
</organism>
<proteinExistence type="predicted"/>
<accession>A0A1G7ZML3</accession>
<evidence type="ECO:0000256" key="1">
    <source>
        <dbReference type="ARBA" id="ARBA00023172"/>
    </source>
</evidence>
<evidence type="ECO:0000259" key="2">
    <source>
        <dbReference type="PROSITE" id="PS51898"/>
    </source>
</evidence>
<evidence type="ECO:0000313" key="4">
    <source>
        <dbReference type="Proteomes" id="UP000199495"/>
    </source>
</evidence>
<sequence>MAKGSQLDRFLQRRGDRWQYVRRVPTMVAEDDRRAPVIRTSLKTHDLAVARVMRDALEKADNDLWASILCNEEESAALKRHKAAVRRAAALGFTYRPAAELEARASWQELAERMEAILDLRTSHAVETAVLGGEPTPAIPISEALKVYIEDIAASQLVTKSAQQKRKWRVIPERAVRNFIEIAGDKPITLITRDDAHKFYRHWLARIAPPEAGKKPTHTASSGNRQIGELRKIFREYHAFMGEENTLNPFAGLSFEERKKGKRPPFPTSWLRDKILKADALKGLNEEARAILLATVETGARPSETCNLDASNIHLDAEVPHISFVERDDPEAPRELKTQASTREIPLVGVALLAFQKFPNGFSRYREKEEAACAAINKYLRENNLVPSQRHTLYSIRHSFEDRMKEAGIDGEMREIFFGHRRSRQVYGTGGALAWRRSLLQRMVLPFENGLFLPAER</sequence>
<dbReference type="GO" id="GO:0015074">
    <property type="term" value="P:DNA integration"/>
    <property type="evidence" value="ECO:0007669"/>
    <property type="project" value="InterPro"/>
</dbReference>
<name>A0A1G7ZML3_9HYPH</name>
<evidence type="ECO:0000313" key="3">
    <source>
        <dbReference type="EMBL" id="SDH09914.1"/>
    </source>
</evidence>
<dbReference type="EMBL" id="FNCS01000021">
    <property type="protein sequence ID" value="SDH09914.1"/>
    <property type="molecule type" value="Genomic_DNA"/>
</dbReference>
<dbReference type="Gene3D" id="1.10.443.10">
    <property type="entry name" value="Intergrase catalytic core"/>
    <property type="match status" value="1"/>
</dbReference>
<dbReference type="OrthoDB" id="9784724at2"/>
<gene>
    <name evidence="3" type="ORF">SAMN04487974_12118</name>
</gene>
<dbReference type="InterPro" id="IPR002104">
    <property type="entry name" value="Integrase_catalytic"/>
</dbReference>
<dbReference type="Proteomes" id="UP000199495">
    <property type="component" value="Unassembled WGS sequence"/>
</dbReference>
<dbReference type="GO" id="GO:0006310">
    <property type="term" value="P:DNA recombination"/>
    <property type="evidence" value="ECO:0007669"/>
    <property type="project" value="UniProtKB-KW"/>
</dbReference>
<feature type="domain" description="Tyr recombinase" evidence="2">
    <location>
        <begin position="262"/>
        <end position="440"/>
    </location>
</feature>
<dbReference type="InterPro" id="IPR011010">
    <property type="entry name" value="DNA_brk_join_enz"/>
</dbReference>
<keyword evidence="1" id="KW-0233">DNA recombination</keyword>
<dbReference type="GO" id="GO:0003677">
    <property type="term" value="F:DNA binding"/>
    <property type="evidence" value="ECO:0007669"/>
    <property type="project" value="InterPro"/>
</dbReference>
<dbReference type="AlphaFoldDB" id="A0A1G7ZML3"/>
<reference evidence="3 4" key="1">
    <citation type="submission" date="2016-10" db="EMBL/GenBank/DDBJ databases">
        <authorList>
            <person name="de Groot N.N."/>
        </authorList>
    </citation>
    <scope>NUCLEOTIDE SEQUENCE [LARGE SCALE GENOMIC DNA]</scope>
    <source>
        <strain evidence="3 4">CGMCC 1.10267</strain>
    </source>
</reference>
<dbReference type="InterPro" id="IPR013762">
    <property type="entry name" value="Integrase-like_cat_sf"/>
</dbReference>
<dbReference type="RefSeq" id="WP_090599107.1">
    <property type="nucleotide sequence ID" value="NZ_FNCS01000021.1"/>
</dbReference>
<dbReference type="STRING" id="440168.SAMN04487974_12118"/>
<protein>
    <submittedName>
        <fullName evidence="3">Phage integrase family protein</fullName>
    </submittedName>
</protein>
<dbReference type="Pfam" id="PF00589">
    <property type="entry name" value="Phage_integrase"/>
    <property type="match status" value="1"/>
</dbReference>